<keyword evidence="5 11" id="KW-0812">Transmembrane</keyword>
<dbReference type="GO" id="GO:0000139">
    <property type="term" value="C:Golgi membrane"/>
    <property type="evidence" value="ECO:0007669"/>
    <property type="project" value="UniProtKB-SubCell"/>
</dbReference>
<keyword evidence="4" id="KW-0813">Transport</keyword>
<evidence type="ECO:0000256" key="3">
    <source>
        <dbReference type="ARBA" id="ARBA00018691"/>
    </source>
</evidence>
<sequence>MASSFLSGTQYSVPVASSASQIGEAASSIASAQEQGRLSRRNLVEVFRKFRNSAPEEVKKAAASVLKCFQTEIDNLTARSQNAEDAFIQVYQRLVEMPDPSLALSEAEALSKHAQRASDLTSENAKLREAVNELKAEVIAARSNESLLKTAQARIAELEESSARSIEAHQKKLEEKFEEREKEVALLVSEANTRASEADSRVRSLVEALHAAQSQVFDLQSNLEEVKAGKSKELEILVEDLEKANEVSLFFAPEFSCGAECRLAYTADAGRELCVFLYNTCRLDADSHLAIYAGELANIINLMTQVHSVEAERREEVTNLRSRLEASESALQASRLLASSLEADLLRKSDYEEVKKELEVLRSIEFQQVQQHQQQSGDQSNAADEPLEFRLRRKNEQLQNRIASISADKDQMESELVELREKAADLAEQNAHQKALISRLENDLNVASTWRQTQYYEGSGVVSTAGAVEAQSPSSLVDLLSTDQDIHRPGDSSILSIVQGQRDRLRERNRELEENMLALRQQVVSAQTELESIRQDNVKLYEKIKFVQSYSPAVSQHNSPSSKRVGSQEDDLLTRYSHAYEARLNPFEQFSQQERQRRYQSLQPHEKIMHSLGKMIINNRGARLATFAYALALHLLVFLVLYKMVTSTEPLCPANASNNNNNNAPMQ</sequence>
<dbReference type="InterPro" id="IPR012955">
    <property type="entry name" value="CASP_C"/>
</dbReference>
<evidence type="ECO:0000259" key="12">
    <source>
        <dbReference type="Pfam" id="PF08172"/>
    </source>
</evidence>
<evidence type="ECO:0000256" key="5">
    <source>
        <dbReference type="ARBA" id="ARBA00022692"/>
    </source>
</evidence>
<name>A0A0R3UJK6_MESCO</name>
<keyword evidence="6 11" id="KW-1133">Transmembrane helix</keyword>
<feature type="domain" description="Cux N-terminal" evidence="13">
    <location>
        <begin position="18"/>
        <end position="109"/>
    </location>
</feature>
<evidence type="ECO:0000256" key="2">
    <source>
        <dbReference type="ARBA" id="ARBA00006415"/>
    </source>
</evidence>
<evidence type="ECO:0000259" key="13">
    <source>
        <dbReference type="Pfam" id="PF25398"/>
    </source>
</evidence>
<keyword evidence="8 10" id="KW-0175">Coiled coil</keyword>
<dbReference type="AlphaFoldDB" id="A0A0R3UJK6"/>
<dbReference type="OrthoDB" id="10257567at2759"/>
<comment type="similarity">
    <text evidence="2">Belongs to the CASP family.</text>
</comment>
<dbReference type="GO" id="GO:0006891">
    <property type="term" value="P:intra-Golgi vesicle-mediated transport"/>
    <property type="evidence" value="ECO:0007669"/>
    <property type="project" value="InterPro"/>
</dbReference>
<evidence type="ECO:0000256" key="6">
    <source>
        <dbReference type="ARBA" id="ARBA00022989"/>
    </source>
</evidence>
<feature type="domain" description="CASP C-terminal" evidence="12">
    <location>
        <begin position="419"/>
        <end position="647"/>
    </location>
</feature>
<evidence type="ECO:0000256" key="1">
    <source>
        <dbReference type="ARBA" id="ARBA00004409"/>
    </source>
</evidence>
<organism evidence="14 15">
    <name type="scientific">Mesocestoides corti</name>
    <name type="common">Flatworm</name>
    <dbReference type="NCBI Taxonomy" id="53468"/>
    <lineage>
        <taxon>Eukaryota</taxon>
        <taxon>Metazoa</taxon>
        <taxon>Spiralia</taxon>
        <taxon>Lophotrochozoa</taxon>
        <taxon>Platyhelminthes</taxon>
        <taxon>Cestoda</taxon>
        <taxon>Eucestoda</taxon>
        <taxon>Cyclophyllidea</taxon>
        <taxon>Mesocestoididae</taxon>
        <taxon>Mesocestoides</taxon>
    </lineage>
</organism>
<proteinExistence type="inferred from homology"/>
<evidence type="ECO:0000256" key="4">
    <source>
        <dbReference type="ARBA" id="ARBA00022448"/>
    </source>
</evidence>
<accession>A0A0R3UJK6</accession>
<evidence type="ECO:0000256" key="9">
    <source>
        <dbReference type="ARBA" id="ARBA00023136"/>
    </source>
</evidence>
<feature type="coiled-coil region" evidence="10">
    <location>
        <begin position="495"/>
        <end position="536"/>
    </location>
</feature>
<evidence type="ECO:0000256" key="8">
    <source>
        <dbReference type="ARBA" id="ARBA00023054"/>
    </source>
</evidence>
<dbReference type="Pfam" id="PF08172">
    <property type="entry name" value="CASP_C"/>
    <property type="match status" value="1"/>
</dbReference>
<feature type="coiled-coil region" evidence="10">
    <location>
        <begin position="395"/>
        <end position="443"/>
    </location>
</feature>
<dbReference type="EMBL" id="UXSR01005397">
    <property type="protein sequence ID" value="VDD81697.1"/>
    <property type="molecule type" value="Genomic_DNA"/>
</dbReference>
<feature type="coiled-coil region" evidence="10">
    <location>
        <begin position="110"/>
        <end position="190"/>
    </location>
</feature>
<keyword evidence="9 11" id="KW-0472">Membrane</keyword>
<dbReference type="PANTHER" id="PTHR14043">
    <property type="entry name" value="CCAAT DISPLACEMENT PROTEIN-RELATED"/>
    <property type="match status" value="1"/>
</dbReference>
<comment type="subcellular location">
    <subcellularLocation>
        <location evidence="1">Golgi apparatus membrane</location>
        <topology evidence="1">Single-pass type IV membrane protein</topology>
    </subcellularLocation>
</comment>
<keyword evidence="7" id="KW-0333">Golgi apparatus</keyword>
<reference evidence="14 15" key="1">
    <citation type="submission" date="2018-10" db="EMBL/GenBank/DDBJ databases">
        <authorList>
            <consortium name="Pathogen Informatics"/>
        </authorList>
    </citation>
    <scope>NUCLEOTIDE SEQUENCE [LARGE SCALE GENOMIC DNA]</scope>
</reference>
<protein>
    <recommendedName>
        <fullName evidence="3">Protein CASP</fullName>
    </recommendedName>
</protein>
<evidence type="ECO:0000256" key="10">
    <source>
        <dbReference type="SAM" id="Coils"/>
    </source>
</evidence>
<evidence type="ECO:0000313" key="15">
    <source>
        <dbReference type="Proteomes" id="UP000267029"/>
    </source>
</evidence>
<dbReference type="InterPro" id="IPR057476">
    <property type="entry name" value="Cux_N"/>
</dbReference>
<dbReference type="PANTHER" id="PTHR14043:SF2">
    <property type="entry name" value="HOMEOBOX PROTEIN CUT"/>
    <property type="match status" value="1"/>
</dbReference>
<evidence type="ECO:0000313" key="14">
    <source>
        <dbReference type="EMBL" id="VDD81697.1"/>
    </source>
</evidence>
<gene>
    <name evidence="14" type="ORF">MCOS_LOCUS7700</name>
</gene>
<dbReference type="Pfam" id="PF25398">
    <property type="entry name" value="CUX1_N"/>
    <property type="match status" value="1"/>
</dbReference>
<keyword evidence="15" id="KW-1185">Reference proteome</keyword>
<dbReference type="Proteomes" id="UP000267029">
    <property type="component" value="Unassembled WGS sequence"/>
</dbReference>
<feature type="transmembrane region" description="Helical" evidence="11">
    <location>
        <begin position="624"/>
        <end position="642"/>
    </location>
</feature>
<evidence type="ECO:0000256" key="7">
    <source>
        <dbReference type="ARBA" id="ARBA00023034"/>
    </source>
</evidence>
<evidence type="ECO:0000256" key="11">
    <source>
        <dbReference type="SAM" id="Phobius"/>
    </source>
</evidence>
<dbReference type="STRING" id="53468.A0A0R3UJK6"/>